<accession>A0A3E4U397</accession>
<name>A0A3E4U397_9FIRM</name>
<gene>
    <name evidence="1" type="ORF">DXC39_21225</name>
</gene>
<proteinExistence type="predicted"/>
<comment type="caution">
    <text evidence="1">The sequence shown here is derived from an EMBL/GenBank/DDBJ whole genome shotgun (WGS) entry which is preliminary data.</text>
</comment>
<dbReference type="EMBL" id="QSSQ01000026">
    <property type="protein sequence ID" value="RGM00488.1"/>
    <property type="molecule type" value="Genomic_DNA"/>
</dbReference>
<organism evidence="1 2">
    <name type="scientific">Hungatella hathewayi</name>
    <dbReference type="NCBI Taxonomy" id="154046"/>
    <lineage>
        <taxon>Bacteria</taxon>
        <taxon>Bacillati</taxon>
        <taxon>Bacillota</taxon>
        <taxon>Clostridia</taxon>
        <taxon>Lachnospirales</taxon>
        <taxon>Lachnospiraceae</taxon>
        <taxon>Hungatella</taxon>
    </lineage>
</organism>
<sequence length="105" mass="11598">MVGIGQWFQNITVTYGINLLGYDAIESYEIGTGDFYINTACKHFKANEDDSGNAYIAYENNSINLDGSGILYDIGVAVGHDRAKGICQPAKGWDSFLWYLINAFV</sequence>
<reference evidence="1 2" key="1">
    <citation type="submission" date="2018-08" db="EMBL/GenBank/DDBJ databases">
        <title>A genome reference for cultivated species of the human gut microbiota.</title>
        <authorList>
            <person name="Zou Y."/>
            <person name="Xue W."/>
            <person name="Luo G."/>
        </authorList>
    </citation>
    <scope>NUCLEOTIDE SEQUENCE [LARGE SCALE GENOMIC DNA]</scope>
    <source>
        <strain evidence="1 2">TF05-11AC</strain>
    </source>
</reference>
<dbReference type="RefSeq" id="WP_117623208.1">
    <property type="nucleotide sequence ID" value="NZ_QRQF01000028.1"/>
</dbReference>
<dbReference type="Proteomes" id="UP000261257">
    <property type="component" value="Unassembled WGS sequence"/>
</dbReference>
<evidence type="ECO:0000313" key="1">
    <source>
        <dbReference type="EMBL" id="RGM00488.1"/>
    </source>
</evidence>
<dbReference type="AlphaFoldDB" id="A0A3E4U397"/>
<protein>
    <submittedName>
        <fullName evidence="1">Uncharacterized protein</fullName>
    </submittedName>
</protein>
<evidence type="ECO:0000313" key="2">
    <source>
        <dbReference type="Proteomes" id="UP000261257"/>
    </source>
</evidence>